<dbReference type="EMBL" id="JASPKY010000209">
    <property type="protein sequence ID" value="KAK9720572.1"/>
    <property type="molecule type" value="Genomic_DNA"/>
</dbReference>
<dbReference type="AlphaFoldDB" id="A0AAW1KLL5"/>
<name>A0AAW1KLL5_POPJA</name>
<organism evidence="1 2">
    <name type="scientific">Popillia japonica</name>
    <name type="common">Japanese beetle</name>
    <dbReference type="NCBI Taxonomy" id="7064"/>
    <lineage>
        <taxon>Eukaryota</taxon>
        <taxon>Metazoa</taxon>
        <taxon>Ecdysozoa</taxon>
        <taxon>Arthropoda</taxon>
        <taxon>Hexapoda</taxon>
        <taxon>Insecta</taxon>
        <taxon>Pterygota</taxon>
        <taxon>Neoptera</taxon>
        <taxon>Endopterygota</taxon>
        <taxon>Coleoptera</taxon>
        <taxon>Polyphaga</taxon>
        <taxon>Scarabaeiformia</taxon>
        <taxon>Scarabaeidae</taxon>
        <taxon>Rutelinae</taxon>
        <taxon>Popillia</taxon>
    </lineage>
</organism>
<proteinExistence type="predicted"/>
<evidence type="ECO:0000313" key="2">
    <source>
        <dbReference type="Proteomes" id="UP001458880"/>
    </source>
</evidence>
<accession>A0AAW1KLL5</accession>
<evidence type="ECO:0000313" key="1">
    <source>
        <dbReference type="EMBL" id="KAK9720572.1"/>
    </source>
</evidence>
<reference evidence="1 2" key="1">
    <citation type="journal article" date="2024" name="BMC Genomics">
        <title>De novo assembly and annotation of Popillia japonica's genome with initial clues to its potential as an invasive pest.</title>
        <authorList>
            <person name="Cucini C."/>
            <person name="Boschi S."/>
            <person name="Funari R."/>
            <person name="Cardaioli E."/>
            <person name="Iannotti N."/>
            <person name="Marturano G."/>
            <person name="Paoli F."/>
            <person name="Bruttini M."/>
            <person name="Carapelli A."/>
            <person name="Frati F."/>
            <person name="Nardi F."/>
        </authorList>
    </citation>
    <scope>NUCLEOTIDE SEQUENCE [LARGE SCALE GENOMIC DNA]</scope>
    <source>
        <strain evidence="1">DMR45628</strain>
    </source>
</reference>
<protein>
    <submittedName>
        <fullName evidence="1">Uncharacterized protein</fullName>
    </submittedName>
</protein>
<sequence length="225" mass="26059">MRSTQRKNLFQKKNYYLAQKSEIKQETKIETDEISTKVILEATFVTPESQYVVKVKEESPKETNISTLTKHLIDKKHIDIQKTKDDTNSTLTKHLIDKKHIDIQKTKDDTNSYYKSIKREELSTIEKIVSSAKEDISNVVEKGTEIVETYVTTSDVAKVIQQILKVQEENRKGCNLRRKEVRVYSIGDLVAIKRTQFGVGLKVSRNYSGPYEMLQTKSNERYGVY</sequence>
<keyword evidence="2" id="KW-1185">Reference proteome</keyword>
<comment type="caution">
    <text evidence="1">The sequence shown here is derived from an EMBL/GenBank/DDBJ whole genome shotgun (WGS) entry which is preliminary data.</text>
</comment>
<dbReference type="Proteomes" id="UP001458880">
    <property type="component" value="Unassembled WGS sequence"/>
</dbReference>
<gene>
    <name evidence="1" type="ORF">QE152_g22004</name>
</gene>